<keyword evidence="3" id="KW-1185">Reference proteome</keyword>
<organism evidence="2 3">
    <name type="scientific">Oryza meyeriana var. granulata</name>
    <dbReference type="NCBI Taxonomy" id="110450"/>
    <lineage>
        <taxon>Eukaryota</taxon>
        <taxon>Viridiplantae</taxon>
        <taxon>Streptophyta</taxon>
        <taxon>Embryophyta</taxon>
        <taxon>Tracheophyta</taxon>
        <taxon>Spermatophyta</taxon>
        <taxon>Magnoliopsida</taxon>
        <taxon>Liliopsida</taxon>
        <taxon>Poales</taxon>
        <taxon>Poaceae</taxon>
        <taxon>BOP clade</taxon>
        <taxon>Oryzoideae</taxon>
        <taxon>Oryzeae</taxon>
        <taxon>Oryzinae</taxon>
        <taxon>Oryza</taxon>
        <taxon>Oryza meyeriana</taxon>
    </lineage>
</organism>
<reference evidence="2 3" key="1">
    <citation type="submission" date="2019-11" db="EMBL/GenBank/DDBJ databases">
        <title>Whole genome sequence of Oryza granulata.</title>
        <authorList>
            <person name="Li W."/>
        </authorList>
    </citation>
    <scope>NUCLEOTIDE SEQUENCE [LARGE SCALE GENOMIC DNA]</scope>
    <source>
        <strain evidence="3">cv. Menghai</strain>
        <tissue evidence="2">Leaf</tissue>
    </source>
</reference>
<evidence type="ECO:0000313" key="3">
    <source>
        <dbReference type="Proteomes" id="UP000479710"/>
    </source>
</evidence>
<protein>
    <submittedName>
        <fullName evidence="2">Uncharacterized protein</fullName>
    </submittedName>
</protein>
<dbReference type="EMBL" id="SPHZ02000005">
    <property type="protein sequence ID" value="KAF0917639.1"/>
    <property type="molecule type" value="Genomic_DNA"/>
</dbReference>
<evidence type="ECO:0000313" key="2">
    <source>
        <dbReference type="EMBL" id="KAF0917639.1"/>
    </source>
</evidence>
<dbReference type="AlphaFoldDB" id="A0A6G1DYQ3"/>
<gene>
    <name evidence="2" type="ORF">E2562_020999</name>
</gene>
<proteinExistence type="predicted"/>
<dbReference type="Proteomes" id="UP000479710">
    <property type="component" value="Unassembled WGS sequence"/>
</dbReference>
<feature type="region of interest" description="Disordered" evidence="1">
    <location>
        <begin position="94"/>
        <end position="114"/>
    </location>
</feature>
<name>A0A6G1DYQ3_9ORYZ</name>
<evidence type="ECO:0000256" key="1">
    <source>
        <dbReference type="SAM" id="MobiDB-lite"/>
    </source>
</evidence>
<sequence length="208" mass="22427">MYKHRGQARCCSTQKSWHCSTQHLSQASCRTLFPASSTLPARMSAPTASVQETTFRSDTCILPNSLSAPATSLQEAAAEMEVFHAAASRTGIASNTRRASAARPARVGGEESDVRARVGGAGAGEDALGGVEAAAAEVRGEEAPPLGVVVAWARRRRPRWERRSRGVGTRVEAGEWGGDGGRFSLRRRFQADSHPVARLYEFWRMTDG</sequence>
<accession>A0A6G1DYQ3</accession>
<comment type="caution">
    <text evidence="2">The sequence shown here is derived from an EMBL/GenBank/DDBJ whole genome shotgun (WGS) entry which is preliminary data.</text>
</comment>